<evidence type="ECO:0000256" key="5">
    <source>
        <dbReference type="ARBA" id="ARBA00023136"/>
    </source>
</evidence>
<dbReference type="InParanoid" id="A7RHB7"/>
<organism evidence="8 9">
    <name type="scientific">Nematostella vectensis</name>
    <name type="common">Starlet sea anemone</name>
    <dbReference type="NCBI Taxonomy" id="45351"/>
    <lineage>
        <taxon>Eukaryota</taxon>
        <taxon>Metazoa</taxon>
        <taxon>Cnidaria</taxon>
        <taxon>Anthozoa</taxon>
        <taxon>Hexacorallia</taxon>
        <taxon>Actiniaria</taxon>
        <taxon>Edwardsiidae</taxon>
        <taxon>Nematostella</taxon>
    </lineage>
</organism>
<evidence type="ECO:0000256" key="7">
    <source>
        <dbReference type="SAM" id="Phobius"/>
    </source>
</evidence>
<feature type="transmembrane region" description="Helical" evidence="7">
    <location>
        <begin position="455"/>
        <end position="472"/>
    </location>
</feature>
<gene>
    <name evidence="8" type="ORF">NEMVEDRAFT_v1g81637</name>
</gene>
<feature type="transmembrane region" description="Helical" evidence="7">
    <location>
        <begin position="418"/>
        <end position="435"/>
    </location>
</feature>
<feature type="transmembrane region" description="Helical" evidence="7">
    <location>
        <begin position="83"/>
        <end position="115"/>
    </location>
</feature>
<keyword evidence="9" id="KW-1185">Reference proteome</keyword>
<feature type="binding site" evidence="6">
    <location>
        <position position="392"/>
    </location>
    <ligand>
        <name>Na(+)</name>
        <dbReference type="ChEBI" id="CHEBI:29101"/>
        <label>1</label>
    </ligand>
</feature>
<dbReference type="GO" id="GO:0046872">
    <property type="term" value="F:metal ion binding"/>
    <property type="evidence" value="ECO:0007669"/>
    <property type="project" value="UniProtKB-KW"/>
</dbReference>
<feature type="transmembrane region" description="Helical" evidence="7">
    <location>
        <begin position="253"/>
        <end position="274"/>
    </location>
</feature>
<dbReference type="SUPFAM" id="SSF161070">
    <property type="entry name" value="SNF-like"/>
    <property type="match status" value="1"/>
</dbReference>
<dbReference type="GO" id="GO:0005886">
    <property type="term" value="C:plasma membrane"/>
    <property type="evidence" value="ECO:0000318"/>
    <property type="project" value="GO_Central"/>
</dbReference>
<keyword evidence="6" id="KW-0479">Metal-binding</keyword>
<dbReference type="CDD" id="cd10332">
    <property type="entry name" value="SLC6sbd-B0AT-like"/>
    <property type="match status" value="1"/>
</dbReference>
<reference evidence="8 9" key="1">
    <citation type="journal article" date="2007" name="Science">
        <title>Sea anemone genome reveals ancestral eumetazoan gene repertoire and genomic organization.</title>
        <authorList>
            <person name="Putnam N.H."/>
            <person name="Srivastava M."/>
            <person name="Hellsten U."/>
            <person name="Dirks B."/>
            <person name="Chapman J."/>
            <person name="Salamov A."/>
            <person name="Terry A."/>
            <person name="Shapiro H."/>
            <person name="Lindquist E."/>
            <person name="Kapitonov V.V."/>
            <person name="Jurka J."/>
            <person name="Genikhovich G."/>
            <person name="Grigoriev I.V."/>
            <person name="Lucas S.M."/>
            <person name="Steele R.E."/>
            <person name="Finnerty J.R."/>
            <person name="Technau U."/>
            <person name="Martindale M.Q."/>
            <person name="Rokhsar D.S."/>
        </authorList>
    </citation>
    <scope>NUCLEOTIDE SEQUENCE [LARGE SCALE GENOMIC DNA]</scope>
    <source>
        <strain evidence="9">CH2 X CH6</strain>
    </source>
</reference>
<sequence length="566" mass="63958">KHANKRERWNNRTEFLLTLVGYTIGLGNVWRFPHLCHKNGGASFLIPYGIMLAVEGIPLYYMELCIGQRMRKGSIGVWNEISPYLGGVGIASVVVCFLVCLYYNVVISWCVFYFVQSFQSPLPWAACPTHKVTIGNITRMEPVPACDVSKPTEYFWYRTTLGISSGIEDGGGMNWKLWGCLVATWILVWLCMCKGIKVTGKIVYITATLPLILLIIFFFRGKSRVNGYQDGLRLLLYQRYFNRLKDPLVWLDAAVQIFYSLGVAYGSLIAFSSYNPMKNDSTRDAITVCFVNCATSIYASIVVFCFIGFQAQDRMNTCLEEKRNDIERMLNVTGLISQGMPDWDKVNQGEISDISQGQGLAFIVFTDAINKMPLAPVWAVMFFLMLITVGIDTEFGMLEGVVTPIRDMKLLPNWKKEYVSGLISLVICVLGFPLVQHSGEYWVQLVDGYCSGIPLLIIALVECIAISYIYGIDRFSDDIQYMTNKPPRFIWKWCWKVISPLAILAVLGMSIKGMSEGRPSYSVWNDKLKKTVSKPLPPWGVFLGIMLTLCSIFFIPAVAFLRYFGF</sequence>
<dbReference type="EMBL" id="DS469510">
    <property type="protein sequence ID" value="EDO49320.1"/>
    <property type="molecule type" value="Genomic_DNA"/>
</dbReference>
<keyword evidence="6" id="KW-0915">Sodium</keyword>
<dbReference type="OMA" id="MELCIGQ"/>
<dbReference type="GO" id="GO:0006865">
    <property type="term" value="P:amino acid transport"/>
    <property type="evidence" value="ECO:0000318"/>
    <property type="project" value="GO_Central"/>
</dbReference>
<dbReference type="InterPro" id="IPR000175">
    <property type="entry name" value="Na/ntran_symport"/>
</dbReference>
<feature type="transmembrane region" description="Helical" evidence="7">
    <location>
        <begin position="42"/>
        <end position="62"/>
    </location>
</feature>
<feature type="transmembrane region" description="Helical" evidence="7">
    <location>
        <begin position="493"/>
        <end position="511"/>
    </location>
</feature>
<feature type="transmembrane region" description="Helical" evidence="7">
    <location>
        <begin position="12"/>
        <end position="30"/>
    </location>
</feature>
<keyword evidence="3 7" id="KW-0812">Transmembrane</keyword>
<evidence type="ECO:0000313" key="8">
    <source>
        <dbReference type="EMBL" id="EDO49320.1"/>
    </source>
</evidence>
<protein>
    <recommendedName>
        <fullName evidence="10">Transporter</fullName>
    </recommendedName>
</protein>
<evidence type="ECO:0008006" key="10">
    <source>
        <dbReference type="Google" id="ProtNLM"/>
    </source>
</evidence>
<evidence type="ECO:0000256" key="2">
    <source>
        <dbReference type="ARBA" id="ARBA00022448"/>
    </source>
</evidence>
<dbReference type="AlphaFoldDB" id="A7RHB7"/>
<dbReference type="Pfam" id="PF00209">
    <property type="entry name" value="SNF"/>
    <property type="match status" value="1"/>
</dbReference>
<dbReference type="PANTHER" id="PTHR11616:SF182">
    <property type="entry name" value="TRANSPORTER"/>
    <property type="match status" value="1"/>
</dbReference>
<dbReference type="PROSITE" id="PS50267">
    <property type="entry name" value="NA_NEUROTRAN_SYMP_3"/>
    <property type="match status" value="1"/>
</dbReference>
<feature type="binding site" evidence="6">
    <location>
        <position position="21"/>
    </location>
    <ligand>
        <name>Na(+)</name>
        <dbReference type="ChEBI" id="CHEBI:29101"/>
        <label>1</label>
    </ligand>
</feature>
<feature type="transmembrane region" description="Helical" evidence="7">
    <location>
        <begin position="175"/>
        <end position="193"/>
    </location>
</feature>
<feature type="non-terminal residue" evidence="8">
    <location>
        <position position="1"/>
    </location>
</feature>
<accession>A7RHB7</accession>
<keyword evidence="4 7" id="KW-1133">Transmembrane helix</keyword>
<dbReference type="GO" id="GO:0035725">
    <property type="term" value="P:sodium ion transmembrane transport"/>
    <property type="evidence" value="ECO:0000318"/>
    <property type="project" value="GO_Central"/>
</dbReference>
<feature type="transmembrane region" description="Helical" evidence="7">
    <location>
        <begin position="377"/>
        <end position="398"/>
    </location>
</feature>
<feature type="transmembrane region" description="Helical" evidence="7">
    <location>
        <begin position="202"/>
        <end position="219"/>
    </location>
</feature>
<comment type="subcellular location">
    <subcellularLocation>
        <location evidence="1">Membrane</location>
        <topology evidence="1">Multi-pass membrane protein</topology>
    </subcellularLocation>
</comment>
<dbReference type="InterPro" id="IPR037272">
    <property type="entry name" value="SNS_sf"/>
</dbReference>
<evidence type="ECO:0000256" key="6">
    <source>
        <dbReference type="PIRSR" id="PIRSR600175-1"/>
    </source>
</evidence>
<evidence type="ECO:0000256" key="4">
    <source>
        <dbReference type="ARBA" id="ARBA00022989"/>
    </source>
</evidence>
<proteinExistence type="predicted"/>
<keyword evidence="2" id="KW-0813">Transport</keyword>
<feature type="transmembrane region" description="Helical" evidence="7">
    <location>
        <begin position="286"/>
        <end position="309"/>
    </location>
</feature>
<dbReference type="PhylomeDB" id="A7RHB7"/>
<dbReference type="PANTHER" id="PTHR11616">
    <property type="entry name" value="SODIUM/CHLORIDE DEPENDENT TRANSPORTER"/>
    <property type="match status" value="1"/>
</dbReference>
<keyword evidence="5 7" id="KW-0472">Membrane</keyword>
<evidence type="ECO:0000313" key="9">
    <source>
        <dbReference type="Proteomes" id="UP000001593"/>
    </source>
</evidence>
<feature type="transmembrane region" description="Helical" evidence="7">
    <location>
        <begin position="539"/>
        <end position="564"/>
    </location>
</feature>
<dbReference type="PRINTS" id="PR00176">
    <property type="entry name" value="NANEUSMPORT"/>
</dbReference>
<feature type="non-terminal residue" evidence="8">
    <location>
        <position position="566"/>
    </location>
</feature>
<name>A7RHB7_NEMVE</name>
<dbReference type="HOGENOM" id="CLU_006855_7_2_1"/>
<feature type="binding site" evidence="6">
    <location>
        <position position="292"/>
    </location>
    <ligand>
        <name>Na(+)</name>
        <dbReference type="ChEBI" id="CHEBI:29101"/>
        <label>1</label>
    </ligand>
</feature>
<evidence type="ECO:0000256" key="1">
    <source>
        <dbReference type="ARBA" id="ARBA00004141"/>
    </source>
</evidence>
<dbReference type="NCBIfam" id="NF037979">
    <property type="entry name" value="Na_transp"/>
    <property type="match status" value="1"/>
</dbReference>
<feature type="binding site" evidence="6">
    <location>
        <position position="28"/>
    </location>
    <ligand>
        <name>Na(+)</name>
        <dbReference type="ChEBI" id="CHEBI:29101"/>
        <label>1</label>
    </ligand>
</feature>
<dbReference type="eggNOG" id="KOG3659">
    <property type="taxonomic scope" value="Eukaryota"/>
</dbReference>
<evidence type="ECO:0000256" key="3">
    <source>
        <dbReference type="ARBA" id="ARBA00022692"/>
    </source>
</evidence>
<feature type="binding site" evidence="6">
    <location>
        <position position="260"/>
    </location>
    <ligand>
        <name>Na(+)</name>
        <dbReference type="ChEBI" id="CHEBI:29101"/>
        <label>1</label>
    </ligand>
</feature>
<dbReference type="Proteomes" id="UP000001593">
    <property type="component" value="Unassembled WGS sequence"/>
</dbReference>